<keyword evidence="2" id="KW-0408">Iron</keyword>
<dbReference type="SUPFAM" id="SSF51197">
    <property type="entry name" value="Clavaminate synthase-like"/>
    <property type="match status" value="1"/>
</dbReference>
<dbReference type="RefSeq" id="XP_037156120.1">
    <property type="nucleotide sequence ID" value="XM_037298784.1"/>
</dbReference>
<dbReference type="InterPro" id="IPR026992">
    <property type="entry name" value="DIOX_N"/>
</dbReference>
<keyword evidence="5" id="KW-1185">Reference proteome</keyword>
<dbReference type="Pfam" id="PF03171">
    <property type="entry name" value="2OG-FeII_Oxy"/>
    <property type="match status" value="1"/>
</dbReference>
<proteinExistence type="inferred from homology"/>
<dbReference type="GO" id="GO:0046872">
    <property type="term" value="F:metal ion binding"/>
    <property type="evidence" value="ECO:0007669"/>
    <property type="project" value="UniProtKB-KW"/>
</dbReference>
<keyword evidence="2" id="KW-0479">Metal-binding</keyword>
<dbReference type="InterPro" id="IPR005123">
    <property type="entry name" value="Oxoglu/Fe-dep_dioxygenase_dom"/>
</dbReference>
<accession>A0A8H6FHC9</accession>
<evidence type="ECO:0000313" key="4">
    <source>
        <dbReference type="EMBL" id="KAF6228186.1"/>
    </source>
</evidence>
<evidence type="ECO:0000259" key="3">
    <source>
        <dbReference type="PROSITE" id="PS51471"/>
    </source>
</evidence>
<dbReference type="Proteomes" id="UP000593566">
    <property type="component" value="Unassembled WGS sequence"/>
</dbReference>
<gene>
    <name evidence="4" type="ORF">HO133_007916</name>
</gene>
<keyword evidence="2" id="KW-0560">Oxidoreductase</keyword>
<protein>
    <recommendedName>
        <fullName evidence="3">Fe2OG dioxygenase domain-containing protein</fullName>
    </recommendedName>
</protein>
<dbReference type="Gene3D" id="2.60.120.330">
    <property type="entry name" value="B-lactam Antibiotic, Isopenicillin N Synthase, Chain"/>
    <property type="match status" value="1"/>
</dbReference>
<dbReference type="AlphaFoldDB" id="A0A8H6FHC9"/>
<dbReference type="GO" id="GO:0016491">
    <property type="term" value="F:oxidoreductase activity"/>
    <property type="evidence" value="ECO:0007669"/>
    <property type="project" value="UniProtKB-KW"/>
</dbReference>
<evidence type="ECO:0000313" key="5">
    <source>
        <dbReference type="Proteomes" id="UP000593566"/>
    </source>
</evidence>
<dbReference type="EMBL" id="JACCJB010000004">
    <property type="protein sequence ID" value="KAF6228186.1"/>
    <property type="molecule type" value="Genomic_DNA"/>
</dbReference>
<dbReference type="Pfam" id="PF14226">
    <property type="entry name" value="DIOX_N"/>
    <property type="match status" value="1"/>
</dbReference>
<sequence>MPPSPPASPFPTIDISPFLHPSTPSRLHSTSASLSAACTNPGFFYLTNHNLSRALTSRVLALARAFFLHAPAAEKERIRRLGVGVGKGDGARGYQVVGDNVTEGKRDWHEAIDWYRPVREGEPFECAGGGREDGRDGGDREGPYELLKGVNAWPAYPEGFREVYEEYVEKMSELGTAVVEAMGLALGDGMEEVFVGNTRRSAWVMRAIGYPPLPEDGTAGKDEGGVSCGAHSDYGCVTLLLADETAGALQAWVESEGEEGRWVDVDPMDGALVVNIGDMMSRWSGGKWKATRHRVLHRGGGYRVSVPFFFEPDWDAEVPGKEGEEEVIYGKYLEGKVKGNF</sequence>
<dbReference type="InterPro" id="IPR050231">
    <property type="entry name" value="Iron_ascorbate_oxido_reductase"/>
</dbReference>
<evidence type="ECO:0000256" key="1">
    <source>
        <dbReference type="ARBA" id="ARBA00008056"/>
    </source>
</evidence>
<dbReference type="PROSITE" id="PS51471">
    <property type="entry name" value="FE2OG_OXY"/>
    <property type="match status" value="1"/>
</dbReference>
<dbReference type="InterPro" id="IPR044861">
    <property type="entry name" value="IPNS-like_FE2OG_OXY"/>
</dbReference>
<dbReference type="GeneID" id="59336313"/>
<dbReference type="InterPro" id="IPR027443">
    <property type="entry name" value="IPNS-like_sf"/>
</dbReference>
<dbReference type="GO" id="GO:0044283">
    <property type="term" value="P:small molecule biosynthetic process"/>
    <property type="evidence" value="ECO:0007669"/>
    <property type="project" value="UniProtKB-ARBA"/>
</dbReference>
<name>A0A8H6FHC9_9LECA</name>
<comment type="similarity">
    <text evidence="1 2">Belongs to the iron/ascorbate-dependent oxidoreductase family.</text>
</comment>
<dbReference type="PANTHER" id="PTHR47990">
    <property type="entry name" value="2-OXOGLUTARATE (2OG) AND FE(II)-DEPENDENT OXYGENASE SUPERFAMILY PROTEIN-RELATED"/>
    <property type="match status" value="1"/>
</dbReference>
<evidence type="ECO:0000256" key="2">
    <source>
        <dbReference type="RuleBase" id="RU003682"/>
    </source>
</evidence>
<organism evidence="4 5">
    <name type="scientific">Letharia lupina</name>
    <dbReference type="NCBI Taxonomy" id="560253"/>
    <lineage>
        <taxon>Eukaryota</taxon>
        <taxon>Fungi</taxon>
        <taxon>Dikarya</taxon>
        <taxon>Ascomycota</taxon>
        <taxon>Pezizomycotina</taxon>
        <taxon>Lecanoromycetes</taxon>
        <taxon>OSLEUM clade</taxon>
        <taxon>Lecanoromycetidae</taxon>
        <taxon>Lecanorales</taxon>
        <taxon>Lecanorineae</taxon>
        <taxon>Parmeliaceae</taxon>
        <taxon>Letharia</taxon>
    </lineage>
</organism>
<comment type="caution">
    <text evidence="4">The sequence shown here is derived from an EMBL/GenBank/DDBJ whole genome shotgun (WGS) entry which is preliminary data.</text>
</comment>
<feature type="domain" description="Fe2OG dioxygenase" evidence="3">
    <location>
        <begin position="201"/>
        <end position="312"/>
    </location>
</feature>
<reference evidence="4 5" key="1">
    <citation type="journal article" date="2020" name="Genomics">
        <title>Complete, high-quality genomes from long-read metagenomic sequencing of two wolf lichen thalli reveals enigmatic genome architecture.</title>
        <authorList>
            <person name="McKenzie S.K."/>
            <person name="Walston R.F."/>
            <person name="Allen J.L."/>
        </authorList>
    </citation>
    <scope>NUCLEOTIDE SEQUENCE [LARGE SCALE GENOMIC DNA]</scope>
    <source>
        <strain evidence="4">WasteWater1</strain>
    </source>
</reference>